<dbReference type="PANTHER" id="PTHR22916:SF51">
    <property type="entry name" value="GLYCOSYLTRANSFERASE EPSH-RELATED"/>
    <property type="match status" value="1"/>
</dbReference>
<dbReference type="SUPFAM" id="SSF53448">
    <property type="entry name" value="Nucleotide-diphospho-sugar transferases"/>
    <property type="match status" value="1"/>
</dbReference>
<dbReference type="Gene3D" id="3.90.550.10">
    <property type="entry name" value="Spore Coat Polysaccharide Biosynthesis Protein SpsA, Chain A"/>
    <property type="match status" value="1"/>
</dbReference>
<proteinExistence type="predicted"/>
<sequence>MNKSVSIIVPAYNASEYIDLCLKCLIKQSYSNYEIIVIDDGSTDETSKICDCFAKKNNNIKVFHTRNNGAGEARNIGLSHANGDYICFVDADDMVESNYIEGLVNGIIGNDLSICSYDNKLVRLNNSDNLIIENIDQSTTFRRMFASEGEKKLCYGYLWNKLFRKDIIEKYNIKFQSKYIMWEDMHFCCQYVINICNIGYVNNVLYHYNCKNNESISHKISNKTMKLWIEAARSIELLLGESLVKNTGYDVLMADLYMKKLISDVKLKEHVEEDILNYLCKNKNMLRKKYNIYLRIYVLNPEILIAMRKLITV</sequence>
<organism evidence="4 5">
    <name type="scientific">Agathobacter rectalis</name>
    <dbReference type="NCBI Taxonomy" id="39491"/>
    <lineage>
        <taxon>Bacteria</taxon>
        <taxon>Bacillati</taxon>
        <taxon>Bacillota</taxon>
        <taxon>Clostridia</taxon>
        <taxon>Lachnospirales</taxon>
        <taxon>Lachnospiraceae</taxon>
        <taxon>Agathobacter</taxon>
    </lineage>
</organism>
<protein>
    <submittedName>
        <fullName evidence="4">Glycosyltransferase family 2 protein</fullName>
    </submittedName>
</protein>
<dbReference type="Proteomes" id="UP000285865">
    <property type="component" value="Unassembled WGS sequence"/>
</dbReference>
<dbReference type="PANTHER" id="PTHR22916">
    <property type="entry name" value="GLYCOSYLTRANSFERASE"/>
    <property type="match status" value="1"/>
</dbReference>
<gene>
    <name evidence="4" type="ORF">DW172_09460</name>
</gene>
<comment type="caution">
    <text evidence="4">The sequence shown here is derived from an EMBL/GenBank/DDBJ whole genome shotgun (WGS) entry which is preliminary data.</text>
</comment>
<dbReference type="RefSeq" id="WP_118257739.1">
    <property type="nucleotide sequence ID" value="NZ_QRKN01000006.1"/>
</dbReference>
<reference evidence="4 5" key="1">
    <citation type="submission" date="2018-08" db="EMBL/GenBank/DDBJ databases">
        <title>A genome reference for cultivated species of the human gut microbiota.</title>
        <authorList>
            <person name="Zou Y."/>
            <person name="Xue W."/>
            <person name="Luo G."/>
        </authorList>
    </citation>
    <scope>NUCLEOTIDE SEQUENCE [LARGE SCALE GENOMIC DNA]</scope>
    <source>
        <strain evidence="4 5">AM16-11</strain>
    </source>
</reference>
<keyword evidence="1" id="KW-0328">Glycosyltransferase</keyword>
<accession>A0A414ZLD5</accession>
<evidence type="ECO:0000313" key="5">
    <source>
        <dbReference type="Proteomes" id="UP000285865"/>
    </source>
</evidence>
<evidence type="ECO:0000313" key="4">
    <source>
        <dbReference type="EMBL" id="RHI21879.1"/>
    </source>
</evidence>
<feature type="domain" description="Glycosyltransferase 2-like" evidence="3">
    <location>
        <begin position="6"/>
        <end position="171"/>
    </location>
</feature>
<dbReference type="AlphaFoldDB" id="A0A414ZLD5"/>
<dbReference type="InterPro" id="IPR029044">
    <property type="entry name" value="Nucleotide-diphossugar_trans"/>
</dbReference>
<dbReference type="CDD" id="cd00761">
    <property type="entry name" value="Glyco_tranf_GTA_type"/>
    <property type="match status" value="1"/>
</dbReference>
<dbReference type="EMBL" id="QRKN01000006">
    <property type="protein sequence ID" value="RHI21879.1"/>
    <property type="molecule type" value="Genomic_DNA"/>
</dbReference>
<evidence type="ECO:0000256" key="1">
    <source>
        <dbReference type="ARBA" id="ARBA00022676"/>
    </source>
</evidence>
<evidence type="ECO:0000259" key="3">
    <source>
        <dbReference type="Pfam" id="PF00535"/>
    </source>
</evidence>
<evidence type="ECO:0000256" key="2">
    <source>
        <dbReference type="ARBA" id="ARBA00022679"/>
    </source>
</evidence>
<name>A0A414ZLD5_9FIRM</name>
<dbReference type="GO" id="GO:0016757">
    <property type="term" value="F:glycosyltransferase activity"/>
    <property type="evidence" value="ECO:0007669"/>
    <property type="project" value="UniProtKB-KW"/>
</dbReference>
<dbReference type="InterPro" id="IPR001173">
    <property type="entry name" value="Glyco_trans_2-like"/>
</dbReference>
<keyword evidence="2 4" id="KW-0808">Transferase</keyword>
<dbReference type="Pfam" id="PF00535">
    <property type="entry name" value="Glycos_transf_2"/>
    <property type="match status" value="1"/>
</dbReference>